<dbReference type="Proteomes" id="UP000612680">
    <property type="component" value="Chromosome"/>
</dbReference>
<dbReference type="CDD" id="cd05403">
    <property type="entry name" value="NT_KNTase_like"/>
    <property type="match status" value="1"/>
</dbReference>
<evidence type="ECO:0000313" key="2">
    <source>
        <dbReference type="EMBL" id="QRQ99511.1"/>
    </source>
</evidence>
<reference evidence="2 3" key="1">
    <citation type="submission" date="2020-06" db="EMBL/GenBank/DDBJ databases">
        <title>Dyadobacter sandarakinus sp. nov., isolated from the soil of the Arctic Yellow River Station.</title>
        <authorList>
            <person name="Zhang Y."/>
            <person name="Peng F."/>
        </authorList>
    </citation>
    <scope>NUCLEOTIDE SEQUENCE [LARGE SCALE GENOMIC DNA]</scope>
    <source>
        <strain evidence="2 3">Q3-56</strain>
    </source>
</reference>
<dbReference type="PANTHER" id="PTHR43852:SF3">
    <property type="entry name" value="NUCLEOTIDYLTRANSFERASE"/>
    <property type="match status" value="1"/>
</dbReference>
<proteinExistence type="predicted"/>
<dbReference type="InterPro" id="IPR043519">
    <property type="entry name" value="NT_sf"/>
</dbReference>
<dbReference type="InterPro" id="IPR052930">
    <property type="entry name" value="TA_antitoxin_MntA"/>
</dbReference>
<name>A0ABX7I1U8_9BACT</name>
<sequence>MVYGLSEKTIKGIQGVFAEHPQIEQAILYGSRAKGNYRNGSDIDLVLVGPELDLSQIFKIEIKLDDLMLPYKIDLFALHKIENQDLINHINRVGIVFFEKTH</sequence>
<dbReference type="InterPro" id="IPR041633">
    <property type="entry name" value="Polbeta"/>
</dbReference>
<organism evidence="2 3">
    <name type="scientific">Dyadobacter sandarakinus</name>
    <dbReference type="NCBI Taxonomy" id="2747268"/>
    <lineage>
        <taxon>Bacteria</taxon>
        <taxon>Pseudomonadati</taxon>
        <taxon>Bacteroidota</taxon>
        <taxon>Cytophagia</taxon>
        <taxon>Cytophagales</taxon>
        <taxon>Spirosomataceae</taxon>
        <taxon>Dyadobacter</taxon>
    </lineage>
</organism>
<protein>
    <submittedName>
        <fullName evidence="2">Nucleotidyltransferase domain-containing protein</fullName>
    </submittedName>
</protein>
<evidence type="ECO:0000259" key="1">
    <source>
        <dbReference type="Pfam" id="PF18765"/>
    </source>
</evidence>
<keyword evidence="3" id="KW-1185">Reference proteome</keyword>
<dbReference type="SUPFAM" id="SSF81301">
    <property type="entry name" value="Nucleotidyltransferase"/>
    <property type="match status" value="1"/>
</dbReference>
<dbReference type="RefSeq" id="WP_229248646.1">
    <property type="nucleotide sequence ID" value="NZ_CP056775.1"/>
</dbReference>
<gene>
    <name evidence="2" type="ORF">HWI92_00580</name>
</gene>
<feature type="domain" description="Polymerase beta nucleotidyltransferase" evidence="1">
    <location>
        <begin position="13"/>
        <end position="100"/>
    </location>
</feature>
<dbReference type="Gene3D" id="3.30.460.10">
    <property type="entry name" value="Beta Polymerase, domain 2"/>
    <property type="match status" value="1"/>
</dbReference>
<evidence type="ECO:0000313" key="3">
    <source>
        <dbReference type="Proteomes" id="UP000612680"/>
    </source>
</evidence>
<dbReference type="PANTHER" id="PTHR43852">
    <property type="entry name" value="NUCLEOTIDYLTRANSFERASE"/>
    <property type="match status" value="1"/>
</dbReference>
<dbReference type="Pfam" id="PF18765">
    <property type="entry name" value="Polbeta"/>
    <property type="match status" value="1"/>
</dbReference>
<accession>A0ABX7I1U8</accession>
<dbReference type="EMBL" id="CP056775">
    <property type="protein sequence ID" value="QRQ99511.1"/>
    <property type="molecule type" value="Genomic_DNA"/>
</dbReference>